<feature type="region of interest" description="Disordered" evidence="2">
    <location>
        <begin position="250"/>
        <end position="278"/>
    </location>
</feature>
<dbReference type="EMBL" id="BRYB01001673">
    <property type="protein sequence ID" value="GMI30831.1"/>
    <property type="molecule type" value="Genomic_DNA"/>
</dbReference>
<dbReference type="PANTHER" id="PTHR24114">
    <property type="entry name" value="LEUCINE RICH REPEAT FAMILY PROTEIN"/>
    <property type="match status" value="1"/>
</dbReference>
<feature type="coiled-coil region" evidence="1">
    <location>
        <begin position="757"/>
        <end position="784"/>
    </location>
</feature>
<comment type="caution">
    <text evidence="3">The sequence shown here is derived from an EMBL/GenBank/DDBJ whole genome shotgun (WGS) entry which is preliminary data.</text>
</comment>
<dbReference type="InterPro" id="IPR001611">
    <property type="entry name" value="Leu-rich_rpt"/>
</dbReference>
<feature type="compositionally biased region" description="Low complexity" evidence="2">
    <location>
        <begin position="96"/>
        <end position="116"/>
    </location>
</feature>
<protein>
    <submittedName>
        <fullName evidence="3">Uncharacterized protein</fullName>
    </submittedName>
</protein>
<sequence>MTSMLSQDHEYYRSLSSHVSKLDAVQETVHKDQQHLSSLESDLENLKSTMSDMRAIREDYSPKMLNNNLERVDSRQLSSLFGPSSRGPGSRGPGSRGPMRSGSASGAEAALGAEAAPDGEDIEVKPTNRYPLRKRASAVSFAAKLVRSRKTKLLAAQKLEAELAAAARAAAEQKQRKRTMTLAEWKERRDRMREEAEAGSGAPSNLVSPAKPASPLKNAFPGVAPGVAPKFFPSPGKPTAAFSRMRSATTLEIGSPPDPSRRPLEPLDGPATSFGDSVLDKPRFKPLYDAFQMKQSKNQPRTPRRLYMQECASQETMPEPLITRTTKGVKSDGGVSLKNYGMGDKQIVALSSALSVMPVKHLDLSGNRILTSKAAVAVLQKLDPHALEWLDISKNRISPDAIGVICNLLLETSRLTVLGLEESNIRAAALQQLCESVSYRDVCPYTDVVIHECPLRQLNLAGNNIDDDGAQTIAQMVRKSKNLTTLDLSWNNIRRAGAVALFKAIGGEGGILQSLDIGYNAIGSTQDLEREAVKALARCINPEPNGCSLTHLNVSHNQMTEEDCMILGKALTLNHTLMGIHVEGNSGFLDSRGFLVPGADMYPNGNGGTLFSRILTPEGQDTNALRSNVEKESWACRSNCWICEKWQEFTFVWNPATSPAEPATLPPASYSVWLCTSFDGWYAQTMHYCDDTKDFRLCAMVPPGQNQYVFVVEAKALPPKAPAPAPDPVAAYYAQNTPAGSRAATPEGFPRGSGTKAANIRKETKEIKEQIKQMEFELAELKTAASGGPTKTTPSLSFHQSNHMDELQLLRMLELEGLIKAAKKRLLELVPPPPVIPPTIAMDQPTCKRMPVMGGVLGLRSKGKGKDAQRFLEAVPPIVNLVVIERPKLFDPGNALPPRTKEAVVVHQGKWRFENSNFKDFVQDTEQLLNDAFESDYAMTKIEKTIAKKGKNEDEVIDEQETKMVLRKHYADIKCIFKNFAAGIGSGNEIFAMGKNAYYNFLETCNVLDDDTKKGGLGRAEVAILFTVCQSVGPKSSFNKKNNLCRFQFMQAVVDMAIGKYRKPHGDCATTCEAVTKFIEEHCLRQSDLKALDEYRKDDVYTEEVDGVIRKNLAHLELVFKAYSGKFNLPNEKIKSMSFAEWGDLFFDSQLVSDGFIDRNVRIIFVRSQQTVVNEMADKSGRSMNFVEFLHGLCWTAGVADEAEKRLDVAMQRLCNRFKQHLKPEQRMKNKGAN</sequence>
<evidence type="ECO:0000256" key="2">
    <source>
        <dbReference type="SAM" id="MobiDB-lite"/>
    </source>
</evidence>
<dbReference type="InterPro" id="IPR052394">
    <property type="entry name" value="LRR-containing"/>
</dbReference>
<feature type="region of interest" description="Disordered" evidence="2">
    <location>
        <begin position="76"/>
        <end position="128"/>
    </location>
</feature>
<feature type="coiled-coil region" evidence="1">
    <location>
        <begin position="29"/>
        <end position="56"/>
    </location>
</feature>
<dbReference type="PANTHER" id="PTHR24114:SF2">
    <property type="entry name" value="F-BOX DOMAIN-CONTAINING PROTEIN-RELATED"/>
    <property type="match status" value="1"/>
</dbReference>
<evidence type="ECO:0000313" key="3">
    <source>
        <dbReference type="EMBL" id="GMI30831.1"/>
    </source>
</evidence>
<organism evidence="3 4">
    <name type="scientific">Tetraparma gracilis</name>
    <dbReference type="NCBI Taxonomy" id="2962635"/>
    <lineage>
        <taxon>Eukaryota</taxon>
        <taxon>Sar</taxon>
        <taxon>Stramenopiles</taxon>
        <taxon>Ochrophyta</taxon>
        <taxon>Bolidophyceae</taxon>
        <taxon>Parmales</taxon>
        <taxon>Triparmaceae</taxon>
        <taxon>Tetraparma</taxon>
    </lineage>
</organism>
<keyword evidence="4" id="KW-1185">Reference proteome</keyword>
<keyword evidence="1" id="KW-0175">Coiled coil</keyword>
<dbReference type="Pfam" id="PF13516">
    <property type="entry name" value="LRR_6"/>
    <property type="match status" value="3"/>
</dbReference>
<dbReference type="Proteomes" id="UP001165060">
    <property type="component" value="Unassembled WGS sequence"/>
</dbReference>
<dbReference type="Gene3D" id="3.80.10.10">
    <property type="entry name" value="Ribonuclease Inhibitor"/>
    <property type="match status" value="1"/>
</dbReference>
<feature type="region of interest" description="Disordered" evidence="2">
    <location>
        <begin position="173"/>
        <end position="213"/>
    </location>
</feature>
<evidence type="ECO:0000313" key="4">
    <source>
        <dbReference type="Proteomes" id="UP001165060"/>
    </source>
</evidence>
<evidence type="ECO:0000256" key="1">
    <source>
        <dbReference type="SAM" id="Coils"/>
    </source>
</evidence>
<dbReference type="SMART" id="SM00368">
    <property type="entry name" value="LRR_RI"/>
    <property type="match status" value="5"/>
</dbReference>
<reference evidence="3 4" key="1">
    <citation type="journal article" date="2023" name="Commun. Biol.">
        <title>Genome analysis of Parmales, the sister group of diatoms, reveals the evolutionary specialization of diatoms from phago-mixotrophs to photoautotrophs.</title>
        <authorList>
            <person name="Ban H."/>
            <person name="Sato S."/>
            <person name="Yoshikawa S."/>
            <person name="Yamada K."/>
            <person name="Nakamura Y."/>
            <person name="Ichinomiya M."/>
            <person name="Sato N."/>
            <person name="Blanc-Mathieu R."/>
            <person name="Endo H."/>
            <person name="Kuwata A."/>
            <person name="Ogata H."/>
        </authorList>
    </citation>
    <scope>NUCLEOTIDE SEQUENCE [LARGE SCALE GENOMIC DNA]</scope>
</reference>
<dbReference type="InterPro" id="IPR032675">
    <property type="entry name" value="LRR_dom_sf"/>
</dbReference>
<feature type="compositionally biased region" description="Basic and acidic residues" evidence="2">
    <location>
        <begin position="184"/>
        <end position="196"/>
    </location>
</feature>
<accession>A0ABQ6MRR1</accession>
<proteinExistence type="predicted"/>
<feature type="compositionally biased region" description="Low complexity" evidence="2">
    <location>
        <begin position="78"/>
        <end position="88"/>
    </location>
</feature>
<name>A0ABQ6MRR1_9STRA</name>
<gene>
    <name evidence="3" type="ORF">TeGR_g3632</name>
</gene>
<dbReference type="SUPFAM" id="SSF52047">
    <property type="entry name" value="RNI-like"/>
    <property type="match status" value="1"/>
</dbReference>